<evidence type="ECO:0000313" key="2">
    <source>
        <dbReference type="Proteomes" id="UP000831701"/>
    </source>
</evidence>
<evidence type="ECO:0000313" key="1">
    <source>
        <dbReference type="EMBL" id="KAI3376071.1"/>
    </source>
</evidence>
<comment type="caution">
    <text evidence="1">The sequence shown here is derived from an EMBL/GenBank/DDBJ whole genome shotgun (WGS) entry which is preliminary data.</text>
</comment>
<dbReference type="Proteomes" id="UP000831701">
    <property type="component" value="Chromosome 2"/>
</dbReference>
<proteinExistence type="predicted"/>
<keyword evidence="2" id="KW-1185">Reference proteome</keyword>
<reference evidence="1" key="1">
    <citation type="submission" date="2022-04" db="EMBL/GenBank/DDBJ databases">
        <title>Jade perch genome.</title>
        <authorList>
            <person name="Chao B."/>
        </authorList>
    </citation>
    <scope>NUCLEOTIDE SEQUENCE</scope>
    <source>
        <strain evidence="1">CB-2022</strain>
    </source>
</reference>
<name>A0ACB8X800_9TELE</name>
<organism evidence="1 2">
    <name type="scientific">Scortum barcoo</name>
    <name type="common">barcoo grunter</name>
    <dbReference type="NCBI Taxonomy" id="214431"/>
    <lineage>
        <taxon>Eukaryota</taxon>
        <taxon>Metazoa</taxon>
        <taxon>Chordata</taxon>
        <taxon>Craniata</taxon>
        <taxon>Vertebrata</taxon>
        <taxon>Euteleostomi</taxon>
        <taxon>Actinopterygii</taxon>
        <taxon>Neopterygii</taxon>
        <taxon>Teleostei</taxon>
        <taxon>Neoteleostei</taxon>
        <taxon>Acanthomorphata</taxon>
        <taxon>Eupercaria</taxon>
        <taxon>Centrarchiformes</taxon>
        <taxon>Terapontoidei</taxon>
        <taxon>Terapontidae</taxon>
        <taxon>Scortum</taxon>
    </lineage>
</organism>
<protein>
    <submittedName>
        <fullName evidence="1">Uncharacterized protein</fullName>
    </submittedName>
</protein>
<gene>
    <name evidence="1" type="ORF">L3Q82_016610</name>
</gene>
<accession>A0ACB8X800</accession>
<sequence length="74" mass="8319">MWKSSPADKVRRLFLMSHTRLFLSLSDMAAAPLRHSRWASQVTLAQALLQLTAPRLKVKMFRTTRTLPIAGLAG</sequence>
<dbReference type="EMBL" id="CM041532">
    <property type="protein sequence ID" value="KAI3376071.1"/>
    <property type="molecule type" value="Genomic_DNA"/>
</dbReference>